<reference evidence="2" key="2">
    <citation type="submission" date="2021-09" db="EMBL/GenBank/DDBJ databases">
        <authorList>
            <person name="Gilroy R."/>
        </authorList>
    </citation>
    <scope>NUCLEOTIDE SEQUENCE</scope>
    <source>
        <strain evidence="2">CHK171-7178</strain>
    </source>
</reference>
<dbReference type="AlphaFoldDB" id="A0A921KDL8"/>
<dbReference type="GO" id="GO:0047444">
    <property type="term" value="F:N-acylneuraminate-9-phosphate synthase activity"/>
    <property type="evidence" value="ECO:0007669"/>
    <property type="project" value="TreeGrafter"/>
</dbReference>
<dbReference type="PANTHER" id="PTHR42966">
    <property type="entry name" value="N-ACETYLNEURAMINATE SYNTHASE"/>
    <property type="match status" value="1"/>
</dbReference>
<keyword evidence="2" id="KW-0808">Transferase</keyword>
<evidence type="ECO:0000313" key="3">
    <source>
        <dbReference type="Proteomes" id="UP000698173"/>
    </source>
</evidence>
<dbReference type="SUPFAM" id="SSF51569">
    <property type="entry name" value="Aldolase"/>
    <property type="match status" value="1"/>
</dbReference>
<organism evidence="2 3">
    <name type="scientific">Sporosarcina psychrophila</name>
    <name type="common">Bacillus psychrophilus</name>
    <dbReference type="NCBI Taxonomy" id="1476"/>
    <lineage>
        <taxon>Bacteria</taxon>
        <taxon>Bacillati</taxon>
        <taxon>Bacillota</taxon>
        <taxon>Bacilli</taxon>
        <taxon>Bacillales</taxon>
        <taxon>Caryophanaceae</taxon>
        <taxon>Sporosarcina</taxon>
    </lineage>
</organism>
<dbReference type="InterPro" id="IPR057736">
    <property type="entry name" value="SAF_PseI/NeuA/NeuB"/>
</dbReference>
<evidence type="ECO:0000259" key="1">
    <source>
        <dbReference type="PROSITE" id="PS50844"/>
    </source>
</evidence>
<gene>
    <name evidence="2" type="primary">neuB</name>
    <name evidence="2" type="ORF">K8V56_10885</name>
</gene>
<protein>
    <submittedName>
        <fullName evidence="2">N-acetylneuraminate synthase</fullName>
        <ecNumber evidence="2">2.5.1.56</ecNumber>
    </submittedName>
</protein>
<accession>A0A921KDL8</accession>
<comment type="caution">
    <text evidence="2">The sequence shown here is derived from an EMBL/GenBank/DDBJ whole genome shotgun (WGS) entry which is preliminary data.</text>
</comment>
<dbReference type="NCBIfam" id="TIGR03569">
    <property type="entry name" value="NeuB_NnaB"/>
    <property type="match status" value="1"/>
</dbReference>
<dbReference type="InterPro" id="IPR013132">
    <property type="entry name" value="PseI/NeuA/B-like_N"/>
</dbReference>
<dbReference type="GO" id="GO:0050462">
    <property type="term" value="F:N-acetylneuraminate synthase activity"/>
    <property type="evidence" value="ECO:0007669"/>
    <property type="project" value="UniProtKB-EC"/>
</dbReference>
<dbReference type="InterPro" id="IPR013785">
    <property type="entry name" value="Aldolase_TIM"/>
</dbReference>
<dbReference type="Gene3D" id="3.90.1210.10">
    <property type="entry name" value="Antifreeze-like/N-acetylneuraminic acid synthase C-terminal domain"/>
    <property type="match status" value="1"/>
</dbReference>
<dbReference type="Pfam" id="PF03102">
    <property type="entry name" value="NeuB"/>
    <property type="match status" value="1"/>
</dbReference>
<dbReference type="Gene3D" id="3.20.20.70">
    <property type="entry name" value="Aldolase class I"/>
    <property type="match status" value="1"/>
</dbReference>
<dbReference type="PROSITE" id="PS50844">
    <property type="entry name" value="AFP_LIKE"/>
    <property type="match status" value="1"/>
</dbReference>
<dbReference type="InterPro" id="IPR051690">
    <property type="entry name" value="PseI-like"/>
</dbReference>
<dbReference type="InterPro" id="IPR036732">
    <property type="entry name" value="AFP_Neu5c_C_sf"/>
</dbReference>
<dbReference type="PANTHER" id="PTHR42966:SF1">
    <property type="entry name" value="SIALIC ACID SYNTHASE"/>
    <property type="match status" value="1"/>
</dbReference>
<dbReference type="CDD" id="cd11615">
    <property type="entry name" value="SAF_NeuB_like"/>
    <property type="match status" value="1"/>
</dbReference>
<reference evidence="2" key="1">
    <citation type="journal article" date="2021" name="PeerJ">
        <title>Extensive microbial diversity within the chicken gut microbiome revealed by metagenomics and culture.</title>
        <authorList>
            <person name="Gilroy R."/>
            <person name="Ravi A."/>
            <person name="Getino M."/>
            <person name="Pursley I."/>
            <person name="Horton D.L."/>
            <person name="Alikhan N.F."/>
            <person name="Baker D."/>
            <person name="Gharbi K."/>
            <person name="Hall N."/>
            <person name="Watson M."/>
            <person name="Adriaenssens E.M."/>
            <person name="Foster-Nyarko E."/>
            <person name="Jarju S."/>
            <person name="Secka A."/>
            <person name="Antonio M."/>
            <person name="Oren A."/>
            <person name="Chaudhuri R.R."/>
            <person name="La Ragione R."/>
            <person name="Hildebrand F."/>
            <person name="Pallen M.J."/>
        </authorList>
    </citation>
    <scope>NUCLEOTIDE SEQUENCE</scope>
    <source>
        <strain evidence="2">CHK171-7178</strain>
    </source>
</reference>
<dbReference type="SUPFAM" id="SSF51269">
    <property type="entry name" value="AFP III-like domain"/>
    <property type="match status" value="1"/>
</dbReference>
<dbReference type="Proteomes" id="UP000698173">
    <property type="component" value="Unassembled WGS sequence"/>
</dbReference>
<dbReference type="InterPro" id="IPR006190">
    <property type="entry name" value="SAF_AFP_Neu5Ac"/>
</dbReference>
<sequence>MKTKTFIIAEAGVNHNGSLKIAKQLVDVAVKAGADAVKFQTFISEKAVSTYAEKADYQKRLTDKSESQLEMVKKLELSFEEFKEISNYCESKNILFLSTAFDLESLVFLDREINIPIFKIPSGEITNGLLMLNAAKTQKSIILSTGMSTLEDIDNALAVMNYGYLFPEKTPVDFAEIKRLYNETDVKIIKEKVSILHCTTEYPAPFEELNLKAIQTLSKRFGTKVGLSDHSNGIIAPIAAVALGAEIIEKHFTLDNKMLGPDHQASLEPPELKEMIDNIRKIECSLGDGIKKMTESEKKNYSIARKSLVAEKEIVEGEILTSENVGMKRPGNGMNPLFYWEIIGRESKKTYKRDEPI</sequence>
<evidence type="ECO:0000313" key="2">
    <source>
        <dbReference type="EMBL" id="HJF32261.1"/>
    </source>
</evidence>
<dbReference type="EMBL" id="DYWT01000180">
    <property type="protein sequence ID" value="HJF32261.1"/>
    <property type="molecule type" value="Genomic_DNA"/>
</dbReference>
<dbReference type="InterPro" id="IPR020007">
    <property type="entry name" value="NeuB/NeuA"/>
</dbReference>
<dbReference type="EC" id="2.5.1.56" evidence="2"/>
<proteinExistence type="predicted"/>
<dbReference type="GO" id="GO:0016051">
    <property type="term" value="P:carbohydrate biosynthetic process"/>
    <property type="evidence" value="ECO:0007669"/>
    <property type="project" value="InterPro"/>
</dbReference>
<name>A0A921KDL8_SPOPS</name>
<feature type="domain" description="AFP-like" evidence="1">
    <location>
        <begin position="307"/>
        <end position="357"/>
    </location>
</feature>